<evidence type="ECO:0000313" key="7">
    <source>
        <dbReference type="EMBL" id="UJG43085.1"/>
    </source>
</evidence>
<evidence type="ECO:0000259" key="6">
    <source>
        <dbReference type="Pfam" id="PF01593"/>
    </source>
</evidence>
<organism evidence="7">
    <name type="scientific">Candidatus Heimdallarchaeum endolithica</name>
    <dbReference type="NCBI Taxonomy" id="2876572"/>
    <lineage>
        <taxon>Archaea</taxon>
        <taxon>Promethearchaeati</taxon>
        <taxon>Candidatus Heimdallarchaeota</taxon>
        <taxon>Candidatus Heimdallarchaeia (ex Rinke et al. 2021) (nom. nud.)</taxon>
        <taxon>Candidatus Heimdallarchaeales</taxon>
        <taxon>Candidatus Heimdallarchaeaceae</taxon>
        <taxon>Candidatus Heimdallarchaeum</taxon>
    </lineage>
</organism>
<dbReference type="EMBL" id="CP084167">
    <property type="protein sequence ID" value="UJG43085.1"/>
    <property type="molecule type" value="Genomic_DNA"/>
</dbReference>
<gene>
    <name evidence="7" type="ORF">K9W46_12010</name>
</gene>
<evidence type="ECO:0000256" key="3">
    <source>
        <dbReference type="ARBA" id="ARBA00022827"/>
    </source>
</evidence>
<evidence type="ECO:0000256" key="1">
    <source>
        <dbReference type="ARBA" id="ARBA00022630"/>
    </source>
</evidence>
<dbReference type="Gene3D" id="3.50.50.60">
    <property type="entry name" value="FAD/NAD(P)-binding domain"/>
    <property type="match status" value="2"/>
</dbReference>
<evidence type="ECO:0000256" key="4">
    <source>
        <dbReference type="ARBA" id="ARBA00022857"/>
    </source>
</evidence>
<feature type="domain" description="Amine oxidase" evidence="6">
    <location>
        <begin position="14"/>
        <end position="502"/>
    </location>
</feature>
<dbReference type="Pfam" id="PF01593">
    <property type="entry name" value="Amino_oxidase"/>
    <property type="match status" value="1"/>
</dbReference>
<keyword evidence="2" id="KW-0732">Signal</keyword>
<dbReference type="InterPro" id="IPR002937">
    <property type="entry name" value="Amino_oxidase"/>
</dbReference>
<sequence length="508" mass="57482">MTNQYDIIIVGSGLGGLVAGAKLAKEGKKVLLIEQHSVVGGCSSTFTRKGFTVDVGLHQIDGIDEYDEKMHYFEELGVYESIEFVKHGDEFYRFVNDRIDVIIPDNVEKAIKVLTEQFPEDEKAINDYFNTLLSVYKEIHSLPKNKFKLFLIMPLFPMLYPSIVKWSKKTVGEFIDSLEIKNDDLKLALLGNIQYYADDPYKLSMLYYSAAQGSYFVKGAYYLKGGSQKLSNHFAKVITDNNGEIILSHMVDKIIIKGKRAVGVEYFPKRKPDERNQAFAKHIVANAAVPNVMEMLPKKQKKILEKIFKDMEIAHSHYSLYLGFSKPLKEIGNKCFATMIWPPDIKTPADIGKSLEWPFTKRRMSITDYSQLDSGMAIPGKSVAIISGTDILDDWEKLSKDEYKKRKEQVTEELIERLEKLIPGVKEHIEWKNFATPSTIKCFTLNPNGTAYGYAQLPSQSTSKRPGNKSPIKGLWFASAWVFPGGGFTPSMTSGYNCALKILKEMSK</sequence>
<keyword evidence="4" id="KW-0521">NADP</keyword>
<proteinExistence type="predicted"/>
<dbReference type="PANTHER" id="PTHR46091:SF3">
    <property type="entry name" value="AMINE OXIDASE DOMAIN-CONTAINING PROTEIN"/>
    <property type="match status" value="1"/>
</dbReference>
<accession>A0A9Y1BQL8</accession>
<dbReference type="InterPro" id="IPR036188">
    <property type="entry name" value="FAD/NAD-bd_sf"/>
</dbReference>
<dbReference type="Proteomes" id="UP001200513">
    <property type="component" value="Chromosome"/>
</dbReference>
<name>A0A9Y1BQL8_9ARCH</name>
<keyword evidence="5" id="KW-0520">NAD</keyword>
<evidence type="ECO:0000256" key="2">
    <source>
        <dbReference type="ARBA" id="ARBA00022729"/>
    </source>
</evidence>
<keyword evidence="1" id="KW-0285">Flavoprotein</keyword>
<keyword evidence="3" id="KW-0274">FAD</keyword>
<dbReference type="InterPro" id="IPR052206">
    <property type="entry name" value="Retinol_saturase"/>
</dbReference>
<evidence type="ECO:0000256" key="5">
    <source>
        <dbReference type="ARBA" id="ARBA00023027"/>
    </source>
</evidence>
<protein>
    <submittedName>
        <fullName evidence="7">NAD(P)/FAD-dependent oxidoreductase</fullName>
    </submittedName>
</protein>
<dbReference type="AlphaFoldDB" id="A0A9Y1BQL8"/>
<dbReference type="GO" id="GO:0016491">
    <property type="term" value="F:oxidoreductase activity"/>
    <property type="evidence" value="ECO:0007669"/>
    <property type="project" value="InterPro"/>
</dbReference>
<dbReference type="SUPFAM" id="SSF51905">
    <property type="entry name" value="FAD/NAD(P)-binding domain"/>
    <property type="match status" value="1"/>
</dbReference>
<reference evidence="7" key="1">
    <citation type="journal article" date="2022" name="Nat. Microbiol.">
        <title>Unique mobile elements and scalable gene flow at the prokaryote-eukaryote boundary revealed by circularized Asgard archaea genomes.</title>
        <authorList>
            <person name="Wu F."/>
            <person name="Speth D.R."/>
            <person name="Philosof A."/>
            <person name="Cremiere A."/>
            <person name="Narayanan A."/>
            <person name="Barco R.A."/>
            <person name="Connon S.A."/>
            <person name="Amend J.P."/>
            <person name="Antoshechkin I.A."/>
            <person name="Orphan V.J."/>
        </authorList>
    </citation>
    <scope>NUCLEOTIDE SEQUENCE</scope>
    <source>
        <strain evidence="7">PR6</strain>
    </source>
</reference>
<dbReference type="PANTHER" id="PTHR46091">
    <property type="entry name" value="BLR7054 PROTEIN"/>
    <property type="match status" value="1"/>
</dbReference>